<sequence length="85" mass="9104">MATCDVCGNDYWMTFEVTTTSGDVYTFDSIECAAQKIAPVCEHCGCRILGHGVEVSGRFYCCAHCARHAGGEGEKIRDTVGAHPG</sequence>
<reference evidence="2" key="1">
    <citation type="submission" date="2018-05" db="EMBL/GenBank/DDBJ databases">
        <authorList>
            <person name="Lanie J.A."/>
            <person name="Ng W.-L."/>
            <person name="Kazmierczak K.M."/>
            <person name="Andrzejewski T.M."/>
            <person name="Davidsen T.M."/>
            <person name="Wayne K.J."/>
            <person name="Tettelin H."/>
            <person name="Glass J.I."/>
            <person name="Rusch D."/>
            <person name="Podicherti R."/>
            <person name="Tsui H.-C.T."/>
            <person name="Winkler M.E."/>
        </authorList>
    </citation>
    <scope>NUCLEOTIDE SEQUENCE</scope>
    <source>
        <strain evidence="2">ZC4RG45</strain>
    </source>
</reference>
<reference evidence="1 3" key="3">
    <citation type="journal article" date="2021" name="BMC Genomics">
        <title>Genome-resolved metagenome and metatranscriptome analyses of thermophilic composting reveal key bacterial players and their metabolic interactions.</title>
        <authorList>
            <person name="Braga L.P.P."/>
            <person name="Pereira R.V."/>
            <person name="Martins L.F."/>
            <person name="Moura L.M.S."/>
            <person name="Sanchez F.B."/>
            <person name="Patane J.S.L."/>
            <person name="da Silva A.M."/>
            <person name="Setubal J.C."/>
        </authorList>
    </citation>
    <scope>NUCLEOTIDE SEQUENCE [LARGE SCALE GENOMIC DNA]</scope>
    <source>
        <strain evidence="1">ZC4RG45</strain>
    </source>
</reference>
<proteinExistence type="predicted"/>
<reference evidence="1" key="4">
    <citation type="submission" date="2023-08" db="EMBL/GenBank/DDBJ databases">
        <authorList>
            <person name="Guima S.E.S."/>
            <person name="Martins L.F."/>
            <person name="Silva A.M."/>
            <person name="Setubal J.C."/>
        </authorList>
    </citation>
    <scope>NUCLEOTIDE SEQUENCE</scope>
    <source>
        <strain evidence="1">ZC4RG45</strain>
    </source>
</reference>
<name>A0A2W4JNP6_9PSEU</name>
<evidence type="ECO:0000313" key="2">
    <source>
        <dbReference type="EMBL" id="PZN00705.1"/>
    </source>
</evidence>
<dbReference type="EMBL" id="QGUI01000067">
    <property type="protein sequence ID" value="PZN00705.1"/>
    <property type="molecule type" value="Genomic_DNA"/>
</dbReference>
<gene>
    <name evidence="1" type="ORF">DIU77_008065</name>
    <name evidence="2" type="ORF">DIU77_02925</name>
</gene>
<dbReference type="AlphaFoldDB" id="A0A2W4JNP6"/>
<reference evidence="1" key="2">
    <citation type="submission" date="2018-05" db="EMBL/GenBank/DDBJ databases">
        <authorList>
            <person name="Moura L."/>
            <person name="Setubal J.C."/>
        </authorList>
    </citation>
    <scope>NUCLEOTIDE SEQUENCE</scope>
    <source>
        <strain evidence="1">ZC4RG45</strain>
    </source>
</reference>
<organism evidence="2">
    <name type="scientific">Thermocrispum agreste</name>
    <dbReference type="NCBI Taxonomy" id="37925"/>
    <lineage>
        <taxon>Bacteria</taxon>
        <taxon>Bacillati</taxon>
        <taxon>Actinomycetota</taxon>
        <taxon>Actinomycetes</taxon>
        <taxon>Pseudonocardiales</taxon>
        <taxon>Pseudonocardiaceae</taxon>
        <taxon>Thermocrispum</taxon>
    </lineage>
</organism>
<dbReference type="EMBL" id="QGUI02000078">
    <property type="protein sequence ID" value="MFO7192182.1"/>
    <property type="molecule type" value="Genomic_DNA"/>
</dbReference>
<dbReference type="Proteomes" id="UP000249324">
    <property type="component" value="Unassembled WGS sequence"/>
</dbReference>
<evidence type="ECO:0000313" key="1">
    <source>
        <dbReference type="EMBL" id="MFO7192182.1"/>
    </source>
</evidence>
<comment type="caution">
    <text evidence="2">The sequence shown here is derived from an EMBL/GenBank/DDBJ whole genome shotgun (WGS) entry which is preliminary data.</text>
</comment>
<protein>
    <submittedName>
        <fullName evidence="2">Prokaryotic metallothionein</fullName>
    </submittedName>
</protein>
<evidence type="ECO:0000313" key="3">
    <source>
        <dbReference type="Proteomes" id="UP000249324"/>
    </source>
</evidence>
<accession>A0A2W4JNP6</accession>